<dbReference type="InterPro" id="IPR036661">
    <property type="entry name" value="Luciferase-like_sf"/>
</dbReference>
<dbReference type="PANTHER" id="PTHR43244:SF1">
    <property type="entry name" value="5,10-METHYLENETETRAHYDROMETHANOPTERIN REDUCTASE"/>
    <property type="match status" value="1"/>
</dbReference>
<name>A0A543JCD2_9PSEU</name>
<dbReference type="InterPro" id="IPR011251">
    <property type="entry name" value="Luciferase-like_dom"/>
</dbReference>
<feature type="domain" description="Luciferase-like" evidence="2">
    <location>
        <begin position="4"/>
        <end position="261"/>
    </location>
</feature>
<dbReference type="GO" id="GO:0004497">
    <property type="term" value="F:monooxygenase activity"/>
    <property type="evidence" value="ECO:0007669"/>
    <property type="project" value="UniProtKB-KW"/>
</dbReference>
<reference evidence="3 4" key="1">
    <citation type="submission" date="2019-06" db="EMBL/GenBank/DDBJ databases">
        <title>Sequencing the genomes of 1000 actinobacteria strains.</title>
        <authorList>
            <person name="Klenk H.-P."/>
        </authorList>
    </citation>
    <scope>NUCLEOTIDE SEQUENCE [LARGE SCALE GENOMIC DNA]</scope>
    <source>
        <strain evidence="3 4">DSM 45456</strain>
    </source>
</reference>
<dbReference type="Pfam" id="PF00296">
    <property type="entry name" value="Bac_luciferase"/>
    <property type="match status" value="1"/>
</dbReference>
<dbReference type="OrthoDB" id="3813791at2"/>
<evidence type="ECO:0000313" key="3">
    <source>
        <dbReference type="EMBL" id="TQM80444.1"/>
    </source>
</evidence>
<keyword evidence="4" id="KW-1185">Reference proteome</keyword>
<accession>A0A543JCD2</accession>
<dbReference type="EMBL" id="VFPP01000001">
    <property type="protein sequence ID" value="TQM80444.1"/>
    <property type="molecule type" value="Genomic_DNA"/>
</dbReference>
<sequence>MGAEIGVALPVREYSMLYPTDAAAPLISLARKVEELRFDSVWVGDSFVTRPRLEPLALLGAISMVTEDVTIGTAALTAVLREPKALAHAITTLDQLSNGRLKMGLGMGEPLPVNNESDLVPMSYTERITRVDEMVRAFKTVWEGREGDLKGQYYNLDELRQQGPPKTQGGPGIYLASNGKPKAVRRTAEMYDGWMPVHIDAEGYRHSLGQIREHAKNFGRNPDDIRPTMYINVNIGQDTASGEAALNDYTTRYYQLPQTTMSNYQNYFGGTEKGLVEHLREFIEAGCRHIILRINTFTDYDDMLRVIGENVVPAIHEIEVD</sequence>
<proteinExistence type="predicted"/>
<gene>
    <name evidence="3" type="ORF">FHX81_2775</name>
</gene>
<keyword evidence="3" id="KW-0503">Monooxygenase</keyword>
<dbReference type="GO" id="GO:0016705">
    <property type="term" value="F:oxidoreductase activity, acting on paired donors, with incorporation or reduction of molecular oxygen"/>
    <property type="evidence" value="ECO:0007669"/>
    <property type="project" value="InterPro"/>
</dbReference>
<evidence type="ECO:0000259" key="2">
    <source>
        <dbReference type="Pfam" id="PF00296"/>
    </source>
</evidence>
<evidence type="ECO:0000256" key="1">
    <source>
        <dbReference type="ARBA" id="ARBA00023002"/>
    </source>
</evidence>
<dbReference type="Proteomes" id="UP000316628">
    <property type="component" value="Unassembled WGS sequence"/>
</dbReference>
<dbReference type="SUPFAM" id="SSF51679">
    <property type="entry name" value="Bacterial luciferase-like"/>
    <property type="match status" value="1"/>
</dbReference>
<evidence type="ECO:0000313" key="4">
    <source>
        <dbReference type="Proteomes" id="UP000316628"/>
    </source>
</evidence>
<comment type="caution">
    <text evidence="3">The sequence shown here is derived from an EMBL/GenBank/DDBJ whole genome shotgun (WGS) entry which is preliminary data.</text>
</comment>
<dbReference type="RefSeq" id="WP_141978458.1">
    <property type="nucleotide sequence ID" value="NZ_VFPP01000001.1"/>
</dbReference>
<dbReference type="InterPro" id="IPR050564">
    <property type="entry name" value="F420-G6PD/mer"/>
</dbReference>
<keyword evidence="1" id="KW-0560">Oxidoreductase</keyword>
<organism evidence="3 4">
    <name type="scientific">Saccharothrix saharensis</name>
    <dbReference type="NCBI Taxonomy" id="571190"/>
    <lineage>
        <taxon>Bacteria</taxon>
        <taxon>Bacillati</taxon>
        <taxon>Actinomycetota</taxon>
        <taxon>Actinomycetes</taxon>
        <taxon>Pseudonocardiales</taxon>
        <taxon>Pseudonocardiaceae</taxon>
        <taxon>Saccharothrix</taxon>
    </lineage>
</organism>
<dbReference type="Gene3D" id="3.20.20.30">
    <property type="entry name" value="Luciferase-like domain"/>
    <property type="match status" value="1"/>
</dbReference>
<dbReference type="PANTHER" id="PTHR43244">
    <property type="match status" value="1"/>
</dbReference>
<dbReference type="AlphaFoldDB" id="A0A543JCD2"/>
<protein>
    <submittedName>
        <fullName evidence="3">Alkanesulfonate monooxygenase SsuD/methylene tetrahydromethanopterin reductase-like flavin-dependent oxidoreductase (Luciferase family)</fullName>
    </submittedName>
</protein>